<feature type="non-terminal residue" evidence="1">
    <location>
        <position position="1"/>
    </location>
</feature>
<reference evidence="1" key="1">
    <citation type="submission" date="2021-02" db="EMBL/GenBank/DDBJ databases">
        <authorList>
            <person name="Dougan E. K."/>
            <person name="Rhodes N."/>
            <person name="Thang M."/>
            <person name="Chan C."/>
        </authorList>
    </citation>
    <scope>NUCLEOTIDE SEQUENCE</scope>
</reference>
<accession>A0A813LFY5</accession>
<comment type="caution">
    <text evidence="1">The sequence shown here is derived from an EMBL/GenBank/DDBJ whole genome shotgun (WGS) entry which is preliminary data.</text>
</comment>
<organism evidence="1 2">
    <name type="scientific">Polarella glacialis</name>
    <name type="common">Dinoflagellate</name>
    <dbReference type="NCBI Taxonomy" id="89957"/>
    <lineage>
        <taxon>Eukaryota</taxon>
        <taxon>Sar</taxon>
        <taxon>Alveolata</taxon>
        <taxon>Dinophyceae</taxon>
        <taxon>Suessiales</taxon>
        <taxon>Suessiaceae</taxon>
        <taxon>Polarella</taxon>
    </lineage>
</organism>
<feature type="non-terminal residue" evidence="1">
    <location>
        <position position="160"/>
    </location>
</feature>
<gene>
    <name evidence="1" type="ORF">PGLA2088_LOCUS44464</name>
</gene>
<dbReference type="Proteomes" id="UP000626109">
    <property type="component" value="Unassembled WGS sequence"/>
</dbReference>
<sequence length="160" mass="17690">YHTDMVLQATKASSMSEFIFVESRADNLEQALMDSIEETNPMKPEVAGVQKVPVDLVDLIRVFLLHRMLPLARICQLFGAEGTELLLRLKVITAIDGNECRIVPSDEAVEAVTASSFSCGAFFAVSNVAIWPLEDDLLIATDFEQTFSSDSLEPVMYISE</sequence>
<protein>
    <submittedName>
        <fullName evidence="1">Uncharacterized protein</fullName>
    </submittedName>
</protein>
<proteinExistence type="predicted"/>
<evidence type="ECO:0000313" key="1">
    <source>
        <dbReference type="EMBL" id="CAE8726381.1"/>
    </source>
</evidence>
<name>A0A813LFY5_POLGL</name>
<evidence type="ECO:0000313" key="2">
    <source>
        <dbReference type="Proteomes" id="UP000626109"/>
    </source>
</evidence>
<dbReference type="AlphaFoldDB" id="A0A813LFY5"/>
<dbReference type="EMBL" id="CAJNNW010035215">
    <property type="protein sequence ID" value="CAE8726381.1"/>
    <property type="molecule type" value="Genomic_DNA"/>
</dbReference>